<keyword evidence="1 3" id="KW-0689">Ribosomal protein</keyword>
<reference evidence="5" key="1">
    <citation type="journal article" date="2019" name="Int. J. Syst. Evol. Microbiol.">
        <title>The Global Catalogue of Microorganisms (GCM) 10K type strain sequencing project: providing services to taxonomists for standard genome sequencing and annotation.</title>
        <authorList>
            <consortium name="The Broad Institute Genomics Platform"/>
            <consortium name="The Broad Institute Genome Sequencing Center for Infectious Disease"/>
            <person name="Wu L."/>
            <person name="Ma J."/>
        </authorList>
    </citation>
    <scope>NUCLEOTIDE SEQUENCE [LARGE SCALE GENOMIC DNA]</scope>
    <source>
        <strain evidence="5">NBRC 113072</strain>
    </source>
</reference>
<accession>A0ABQ6ILL5</accession>
<protein>
    <recommendedName>
        <fullName evidence="3">50S ribosomal protein L31</fullName>
    </recommendedName>
</protein>
<proteinExistence type="inferred from homology"/>
<name>A0ABQ6ILL5_9MICO</name>
<dbReference type="PANTHER" id="PTHR33280">
    <property type="entry name" value="50S RIBOSOMAL PROTEIN L31, CHLOROPLASTIC"/>
    <property type="match status" value="1"/>
</dbReference>
<dbReference type="PRINTS" id="PR01249">
    <property type="entry name" value="RIBOSOMALL31"/>
</dbReference>
<dbReference type="InterPro" id="IPR042105">
    <property type="entry name" value="Ribosomal_bL31_sf"/>
</dbReference>
<dbReference type="InterPro" id="IPR027493">
    <property type="entry name" value="Ribosomal_bL31_B"/>
</dbReference>
<dbReference type="Pfam" id="PF01197">
    <property type="entry name" value="Ribosomal_L31"/>
    <property type="match status" value="1"/>
</dbReference>
<evidence type="ECO:0000256" key="3">
    <source>
        <dbReference type="RuleBase" id="RU000564"/>
    </source>
</evidence>
<keyword evidence="2 3" id="KW-0687">Ribonucleoprotein</keyword>
<evidence type="ECO:0000256" key="1">
    <source>
        <dbReference type="ARBA" id="ARBA00022980"/>
    </source>
</evidence>
<evidence type="ECO:0000256" key="2">
    <source>
        <dbReference type="ARBA" id="ARBA00023274"/>
    </source>
</evidence>
<dbReference type="InterPro" id="IPR034704">
    <property type="entry name" value="Ribosomal_bL28/bL31-like_sf"/>
</dbReference>
<comment type="similarity">
    <text evidence="3">Belongs to the bacterial ribosomal protein bL31 family.</text>
</comment>
<dbReference type="SUPFAM" id="SSF143800">
    <property type="entry name" value="L28p-like"/>
    <property type="match status" value="1"/>
</dbReference>
<evidence type="ECO:0000313" key="5">
    <source>
        <dbReference type="Proteomes" id="UP001157126"/>
    </source>
</evidence>
<dbReference type="InterPro" id="IPR002150">
    <property type="entry name" value="Ribosomal_bL31"/>
</dbReference>
<gene>
    <name evidence="4" type="ORF">GCM10025883_03760</name>
</gene>
<comment type="caution">
    <text evidence="4">The sequence shown here is derived from an EMBL/GenBank/DDBJ whole genome shotgun (WGS) entry which is preliminary data.</text>
</comment>
<keyword evidence="5" id="KW-1185">Reference proteome</keyword>
<sequence length="145" mass="16548">MRWTLTFQRRLVRRWLCEIELPNCGAAPVTWQRADMSPPVLVMITIRIKVQEAFVQEGIHPDYHPVVYRDRAAGFAFLTRSTATPAATIEWEDGHTYPVVDVEVSAASHPFWTGTARVLDSEGRVEKFRRRYARGGSHGRAGEPR</sequence>
<dbReference type="PANTHER" id="PTHR33280:SF1">
    <property type="entry name" value="LARGE RIBOSOMAL SUBUNIT PROTEIN BL31C"/>
    <property type="match status" value="1"/>
</dbReference>
<evidence type="ECO:0000313" key="4">
    <source>
        <dbReference type="EMBL" id="GMA38331.1"/>
    </source>
</evidence>
<dbReference type="PROSITE" id="PS01143">
    <property type="entry name" value="RIBOSOMAL_L31"/>
    <property type="match status" value="1"/>
</dbReference>
<organism evidence="4 5">
    <name type="scientific">Mobilicoccus caccae</name>
    <dbReference type="NCBI Taxonomy" id="1859295"/>
    <lineage>
        <taxon>Bacteria</taxon>
        <taxon>Bacillati</taxon>
        <taxon>Actinomycetota</taxon>
        <taxon>Actinomycetes</taxon>
        <taxon>Micrococcales</taxon>
        <taxon>Dermatophilaceae</taxon>
        <taxon>Mobilicoccus</taxon>
    </lineage>
</organism>
<dbReference type="Gene3D" id="4.10.830.30">
    <property type="entry name" value="Ribosomal protein L31"/>
    <property type="match status" value="1"/>
</dbReference>
<dbReference type="NCBIfam" id="TIGR00105">
    <property type="entry name" value="L31"/>
    <property type="match status" value="1"/>
</dbReference>
<dbReference type="EMBL" id="BSUO01000001">
    <property type="protein sequence ID" value="GMA38331.1"/>
    <property type="molecule type" value="Genomic_DNA"/>
</dbReference>
<dbReference type="Proteomes" id="UP001157126">
    <property type="component" value="Unassembled WGS sequence"/>
</dbReference>
<dbReference type="NCBIfam" id="NF002462">
    <property type="entry name" value="PRK01678.1"/>
    <property type="match status" value="1"/>
</dbReference>